<proteinExistence type="predicted"/>
<dbReference type="AlphaFoldDB" id="J8Q7E4"/>
<accession>J8Q7E4</accession>
<dbReference type="HOGENOM" id="CLU_029563_0_0_1"/>
<dbReference type="Proteomes" id="UP000006968">
    <property type="component" value="Chromosome VIII"/>
</dbReference>
<gene>
    <name evidence="1" type="ORF">SU7_1382</name>
</gene>
<dbReference type="OrthoDB" id="4069973at2759"/>
<sequence>MVNWQTLFMASLRRQGSSSRYKYKSNIERITHRVFPHCKQVFKQTKPEYEYCDLDGTIYNISLIDLRKLLLRDINAPGDHVLKIVRTELVKKNPNNRVQHWEQIAPIFDHPLSLYEEILNDMDNNFQPSFEWQQLIKVRSKDKKLNLQRIIWPKSIFANFCRGIGVRKSTYDRLLKQNNEEVPVFVNPANAKPLPLFILTDDIAIGELDGIGIFPYFVEAHKAFFVTELDRLKTKIASPLCNLNERMRIKKASTGRLLENEKGQPFYPDVEAATGQVANSRITTLRRLLGSSVSNRILWSKQVNKDRTCPGDILRATVLSNDFSIQQLRNEFCKNFILYNIFTILQRNKKNIHTRPSKISISSFGFDWKIWDSYIWKQYQETESTEIPVDKTSLVNYKAKYDLFLQDLQTYSLLVISEMKWSQLSIFQNDEISLSRFEHIALILQTIMTKSRMIKIFQPNLFKFMQDDLESTFIESINFTDSINETIDPSFANEQLSQSANALWKLANHLLLFEQKIYGEKFRVDRPIQLRSSTLSKNYKVVVLDKQNAIPEKFKELLKFMTQMMTYFVGDLAEVELHGNMYCIDKKMLDKSTFMYLYELKHNEALKSIPSPKEKIVDNIIDILSNDKEN</sequence>
<comment type="caution">
    <text evidence="1">The sequence shown here is derived from an EMBL/GenBank/DDBJ whole genome shotgun (WGS) entry which is preliminary data.</text>
</comment>
<organism evidence="1 2">
    <name type="scientific">Saccharomyces arboricola (strain H-6 / AS 2.3317 / CBS 10644)</name>
    <name type="common">Yeast</name>
    <dbReference type="NCBI Taxonomy" id="1160507"/>
    <lineage>
        <taxon>Eukaryota</taxon>
        <taxon>Fungi</taxon>
        <taxon>Dikarya</taxon>
        <taxon>Ascomycota</taxon>
        <taxon>Saccharomycotina</taxon>
        <taxon>Saccharomycetes</taxon>
        <taxon>Saccharomycetales</taxon>
        <taxon>Saccharomycetaceae</taxon>
        <taxon>Saccharomyces</taxon>
    </lineage>
</organism>
<evidence type="ECO:0000313" key="1">
    <source>
        <dbReference type="EMBL" id="EJS43524.1"/>
    </source>
</evidence>
<protein>
    <submittedName>
        <fullName evidence="1">Cbp2p</fullName>
    </submittedName>
</protein>
<name>J8Q7E4_SACAR</name>
<dbReference type="EMBL" id="ALIE01000094">
    <property type="protein sequence ID" value="EJS43524.1"/>
    <property type="molecule type" value="Genomic_DNA"/>
</dbReference>
<keyword evidence="2" id="KW-1185">Reference proteome</keyword>
<evidence type="ECO:0000313" key="2">
    <source>
        <dbReference type="Proteomes" id="UP000006968"/>
    </source>
</evidence>
<reference evidence="1 2" key="1">
    <citation type="journal article" date="2013" name="BMC Genomics">
        <title>High quality de novo sequencing and assembly of the Saccharomyces arboricolus genome.</title>
        <authorList>
            <person name="Liti G."/>
            <person name="Nguyen Ba A.N."/>
            <person name="Blythe M."/>
            <person name="Mueller C.A."/>
            <person name="Bergstroem A."/>
            <person name="Cubillos F.A."/>
            <person name="Dafhnis-Calas F."/>
            <person name="Khoshraftar S."/>
            <person name="Malla S."/>
            <person name="Mehta N."/>
            <person name="Siow C.C."/>
            <person name="Warringer J."/>
            <person name="Moses A.M."/>
            <person name="Louis E.J."/>
            <person name="Nieduszynski C.A."/>
        </authorList>
    </citation>
    <scope>NUCLEOTIDE SEQUENCE [LARGE SCALE GENOMIC DNA]</scope>
    <source>
        <strain evidence="2">H-6 / AS 2.3317 / CBS 10644</strain>
    </source>
</reference>